<proteinExistence type="predicted"/>
<dbReference type="GO" id="GO:0008237">
    <property type="term" value="F:metallopeptidase activity"/>
    <property type="evidence" value="ECO:0007669"/>
    <property type="project" value="UniProtKB-KW"/>
</dbReference>
<dbReference type="GO" id="GO:0006508">
    <property type="term" value="P:proteolysis"/>
    <property type="evidence" value="ECO:0007669"/>
    <property type="project" value="UniProtKB-KW"/>
</dbReference>
<reference evidence="5 6" key="1">
    <citation type="submission" date="2019-10" db="EMBL/GenBank/DDBJ databases">
        <title>Draft Genome Sequence of Cytophagaceae sp. SJW1-29.</title>
        <authorList>
            <person name="Choi A."/>
        </authorList>
    </citation>
    <scope>NUCLEOTIDE SEQUENCE [LARGE SCALE GENOMIC DNA]</scope>
    <source>
        <strain evidence="5 6">SJW1-29</strain>
    </source>
</reference>
<feature type="region of interest" description="Disordered" evidence="2">
    <location>
        <begin position="594"/>
        <end position="650"/>
    </location>
</feature>
<comment type="caution">
    <text evidence="5">The sequence shown here is derived from an EMBL/GenBank/DDBJ whole genome shotgun (WGS) entry which is preliminary data.</text>
</comment>
<dbReference type="AlphaFoldDB" id="A0A7C9BKL9"/>
<keyword evidence="5" id="KW-0378">Hydrolase</keyword>
<keyword evidence="5" id="KW-0482">Metalloprotease</keyword>
<feature type="transmembrane region" description="Helical" evidence="3">
    <location>
        <begin position="322"/>
        <end position="341"/>
    </location>
</feature>
<feature type="compositionally biased region" description="Low complexity" evidence="2">
    <location>
        <begin position="624"/>
        <end position="640"/>
    </location>
</feature>
<gene>
    <name evidence="5" type="ORF">GBK04_16430</name>
</gene>
<dbReference type="InterPro" id="IPR052173">
    <property type="entry name" value="Beta-lactam_resp_regulator"/>
</dbReference>
<dbReference type="CDD" id="cd07341">
    <property type="entry name" value="M56_BlaR1_MecR1_like"/>
    <property type="match status" value="1"/>
</dbReference>
<dbReference type="RefSeq" id="WP_152761492.1">
    <property type="nucleotide sequence ID" value="NZ_WHLY01000002.1"/>
</dbReference>
<evidence type="ECO:0000313" key="5">
    <source>
        <dbReference type="EMBL" id="MPR34895.1"/>
    </source>
</evidence>
<keyword evidence="1" id="KW-0175">Coiled coil</keyword>
<feature type="domain" description="Peptidase M56" evidence="4">
    <location>
        <begin position="22"/>
        <end position="291"/>
    </location>
</feature>
<dbReference type="PANTHER" id="PTHR34978:SF3">
    <property type="entry name" value="SLR0241 PROTEIN"/>
    <property type="match status" value="1"/>
</dbReference>
<keyword evidence="3" id="KW-1133">Transmembrane helix</keyword>
<evidence type="ECO:0000256" key="3">
    <source>
        <dbReference type="SAM" id="Phobius"/>
    </source>
</evidence>
<feature type="transmembrane region" description="Helical" evidence="3">
    <location>
        <begin position="182"/>
        <end position="205"/>
    </location>
</feature>
<feature type="transmembrane region" description="Helical" evidence="3">
    <location>
        <begin position="226"/>
        <end position="248"/>
    </location>
</feature>
<evidence type="ECO:0000256" key="1">
    <source>
        <dbReference type="SAM" id="Coils"/>
    </source>
</evidence>
<dbReference type="Gene3D" id="3.30.2010.10">
    <property type="entry name" value="Metalloproteases ('zincins'), catalytic domain"/>
    <property type="match status" value="1"/>
</dbReference>
<feature type="compositionally biased region" description="Pro residues" evidence="2">
    <location>
        <begin position="641"/>
        <end position="650"/>
    </location>
</feature>
<feature type="transmembrane region" description="Helical" evidence="3">
    <location>
        <begin position="53"/>
        <end position="72"/>
    </location>
</feature>
<keyword evidence="3" id="KW-0812">Transmembrane</keyword>
<keyword evidence="6" id="KW-1185">Reference proteome</keyword>
<name>A0A7C9BKL9_9BACT</name>
<sequence length="650" mass="72682">MKNLLDLIPSPQVSALGWTLLHSVWQAALLCTIAALGFYLLRSHSAQSRYTLGVTMLGTQILASVATYLYYLPATIEKTAVSALVPYTAGGTLAGLNSSVAPLPTLLRIQLWLAAHLNELVVCWFIGVGILLLRFAGGWFYLERLRFVSRPVKNAVWHTRFGVLVAKLNIGRSVELRETARIVTPMVVGVLQPVVLVPIGLMTGLSVKEVEAVLAHELAHIRRHDYFVNLVQSFVEVVYFFHPALWWLSDRIRTEREHCCDDLAMAVCDDRLSLAHALVRVAEFRHESSLVVAFAANKPLLLRRVRRVLGVAEPAGRRLSGYLPMAIVLLSLLVGASVYAFQKGDIKKKKEQTDKITKHNGDTEVSVVAPVKNATIADTVIEKEIAVMVEEPLEVPMDLEIEESIAIYSNDSTQKKMAEFHARMQEYQQQMQPYHKEIQALQQQLQPLHQRMAELQLKTEKEQFEVERFQREQEKIEWKKQNAQEARQKLMEKRSAVMYPKNGQAKPAPADMEKQLADIEAQIKAKEQEITSLNEQIAQSRKQMNEAEKPLNNLNAEMEKLNQETEVFDQKMEAISGKMEIIGRKMELEAQKINSLLPPPPPVERPAKVKGVGKVAPTPPPAARSPKAPAAVQGKVAPAPAAAPVPPKKK</sequence>
<feature type="transmembrane region" description="Helical" evidence="3">
    <location>
        <begin position="121"/>
        <end position="142"/>
    </location>
</feature>
<keyword evidence="5" id="KW-0645">Protease</keyword>
<dbReference type="Proteomes" id="UP000479293">
    <property type="component" value="Unassembled WGS sequence"/>
</dbReference>
<accession>A0A7C9BKL9</accession>
<dbReference type="EMBL" id="WHLY01000002">
    <property type="protein sequence ID" value="MPR34895.1"/>
    <property type="molecule type" value="Genomic_DNA"/>
</dbReference>
<feature type="coiled-coil region" evidence="1">
    <location>
        <begin position="410"/>
        <end position="571"/>
    </location>
</feature>
<protein>
    <submittedName>
        <fullName evidence="5">M48 family metalloprotease</fullName>
    </submittedName>
</protein>
<evidence type="ECO:0000259" key="4">
    <source>
        <dbReference type="Pfam" id="PF05569"/>
    </source>
</evidence>
<evidence type="ECO:0000256" key="2">
    <source>
        <dbReference type="SAM" id="MobiDB-lite"/>
    </source>
</evidence>
<dbReference type="InterPro" id="IPR008756">
    <property type="entry name" value="Peptidase_M56"/>
</dbReference>
<feature type="transmembrane region" description="Helical" evidence="3">
    <location>
        <begin position="20"/>
        <end position="41"/>
    </location>
</feature>
<dbReference type="PANTHER" id="PTHR34978">
    <property type="entry name" value="POSSIBLE SENSOR-TRANSDUCER PROTEIN BLAR"/>
    <property type="match status" value="1"/>
</dbReference>
<dbReference type="Gene3D" id="6.10.140.2140">
    <property type="match status" value="1"/>
</dbReference>
<organism evidence="5 6">
    <name type="scientific">Salmonirosea aquatica</name>
    <dbReference type="NCBI Taxonomy" id="2654236"/>
    <lineage>
        <taxon>Bacteria</taxon>
        <taxon>Pseudomonadati</taxon>
        <taxon>Bacteroidota</taxon>
        <taxon>Cytophagia</taxon>
        <taxon>Cytophagales</taxon>
        <taxon>Spirosomataceae</taxon>
        <taxon>Salmonirosea</taxon>
    </lineage>
</organism>
<evidence type="ECO:0000313" key="6">
    <source>
        <dbReference type="Proteomes" id="UP000479293"/>
    </source>
</evidence>
<keyword evidence="3" id="KW-0472">Membrane</keyword>
<dbReference type="Pfam" id="PF05569">
    <property type="entry name" value="Peptidase_M56"/>
    <property type="match status" value="1"/>
</dbReference>